<name>A0AAV4B835_9GAST</name>
<dbReference type="AlphaFoldDB" id="A0AAV4B835"/>
<keyword evidence="1" id="KW-0732">Signal</keyword>
<dbReference type="Proteomes" id="UP000735302">
    <property type="component" value="Unassembled WGS sequence"/>
</dbReference>
<gene>
    <name evidence="2" type="ORF">PoB_004273900</name>
</gene>
<reference evidence="2 3" key="1">
    <citation type="journal article" date="2021" name="Elife">
        <title>Chloroplast acquisition without the gene transfer in kleptoplastic sea slugs, Plakobranchus ocellatus.</title>
        <authorList>
            <person name="Maeda T."/>
            <person name="Takahashi S."/>
            <person name="Yoshida T."/>
            <person name="Shimamura S."/>
            <person name="Takaki Y."/>
            <person name="Nagai Y."/>
            <person name="Toyoda A."/>
            <person name="Suzuki Y."/>
            <person name="Arimoto A."/>
            <person name="Ishii H."/>
            <person name="Satoh N."/>
            <person name="Nishiyama T."/>
            <person name="Hasebe M."/>
            <person name="Maruyama T."/>
            <person name="Minagawa J."/>
            <person name="Obokata J."/>
            <person name="Shigenobu S."/>
        </authorList>
    </citation>
    <scope>NUCLEOTIDE SEQUENCE [LARGE SCALE GENOMIC DNA]</scope>
</reference>
<sequence>MASSLLRLRVLVLFLTLISTASLKKKKNNWRGFSNISHVKKGSVTMEDQAEKVVLERNELHTILRHLFTAGKNLKGYSQTHGLFLGLVNVDPDLNALFDALARFGKDAQDSSWVIKRSFMGVNDNVLPGRDDLKRAFHIGRKDVEADKILLEKSISEAEEALGQAASKLSSREIRKIYQMLEEIDRLSKKATELFYKFSDDSMLLAALVLKAGRDIPEVRQEAIDRLTLRKA</sequence>
<dbReference type="EMBL" id="BLXT01004654">
    <property type="protein sequence ID" value="GFO16234.1"/>
    <property type="molecule type" value="Genomic_DNA"/>
</dbReference>
<evidence type="ECO:0000313" key="3">
    <source>
        <dbReference type="Proteomes" id="UP000735302"/>
    </source>
</evidence>
<evidence type="ECO:0000313" key="2">
    <source>
        <dbReference type="EMBL" id="GFO16234.1"/>
    </source>
</evidence>
<feature type="chain" id="PRO_5043495289" evidence="1">
    <location>
        <begin position="21"/>
        <end position="232"/>
    </location>
</feature>
<protein>
    <submittedName>
        <fullName evidence="2">Uncharacterized protein</fullName>
    </submittedName>
</protein>
<organism evidence="2 3">
    <name type="scientific">Plakobranchus ocellatus</name>
    <dbReference type="NCBI Taxonomy" id="259542"/>
    <lineage>
        <taxon>Eukaryota</taxon>
        <taxon>Metazoa</taxon>
        <taxon>Spiralia</taxon>
        <taxon>Lophotrochozoa</taxon>
        <taxon>Mollusca</taxon>
        <taxon>Gastropoda</taxon>
        <taxon>Heterobranchia</taxon>
        <taxon>Euthyneura</taxon>
        <taxon>Panpulmonata</taxon>
        <taxon>Sacoglossa</taxon>
        <taxon>Placobranchoidea</taxon>
        <taxon>Plakobranchidae</taxon>
        <taxon>Plakobranchus</taxon>
    </lineage>
</organism>
<comment type="caution">
    <text evidence="2">The sequence shown here is derived from an EMBL/GenBank/DDBJ whole genome shotgun (WGS) entry which is preliminary data.</text>
</comment>
<accession>A0AAV4B835</accession>
<feature type="signal peptide" evidence="1">
    <location>
        <begin position="1"/>
        <end position="20"/>
    </location>
</feature>
<proteinExistence type="predicted"/>
<evidence type="ECO:0000256" key="1">
    <source>
        <dbReference type="SAM" id="SignalP"/>
    </source>
</evidence>
<keyword evidence="3" id="KW-1185">Reference proteome</keyword>